<feature type="transmembrane region" description="Helical" evidence="7">
    <location>
        <begin position="142"/>
        <end position="166"/>
    </location>
</feature>
<feature type="transmembrane region" description="Helical" evidence="7">
    <location>
        <begin position="45"/>
        <end position="68"/>
    </location>
</feature>
<dbReference type="RefSeq" id="WP_323576876.1">
    <property type="nucleotide sequence ID" value="NZ_JAYGJQ010000002.1"/>
</dbReference>
<feature type="transmembrane region" description="Helical" evidence="7">
    <location>
        <begin position="242"/>
        <end position="263"/>
    </location>
</feature>
<comment type="subcellular location">
    <subcellularLocation>
        <location evidence="1">Membrane</location>
        <topology evidence="1">Multi-pass membrane protein</topology>
    </subcellularLocation>
</comment>
<feature type="transmembrane region" description="Helical" evidence="7">
    <location>
        <begin position="333"/>
        <end position="352"/>
    </location>
</feature>
<accession>A0ABU5VVL1</accession>
<dbReference type="Proteomes" id="UP001302274">
    <property type="component" value="Unassembled WGS sequence"/>
</dbReference>
<keyword evidence="2" id="KW-0813">Transport</keyword>
<keyword evidence="4 7" id="KW-1133">Transmembrane helix</keyword>
<dbReference type="Gene3D" id="1.20.1530.20">
    <property type="match status" value="1"/>
</dbReference>
<feature type="transmembrane region" description="Helical" evidence="7">
    <location>
        <begin position="283"/>
        <end position="313"/>
    </location>
</feature>
<keyword evidence="10" id="KW-1185">Reference proteome</keyword>
<sequence>MKLTLFYVLSITLGIAAFLGINYYGSMQFGNIIAASSSASLTHASLLRDVLVALAFIIAVARICGILLEKLDQPPVMGEVIGGIIIGPSLLGKFLPGVSALLIPSSTMPVLNIIAQIGIILYMFLMGLELDLKELKKSAHQTFIISHASILLPFVLGSILALFIFQDVAPAGVGFTNFALFMGVSMSITAFPVLARILADKNMTKTAIGSLALSCAAIDDVTAWCLLAFVASRAQGQGQNFLMTYGLCALFILFMLFIMRPILTKWIGSFKNQKSFTNNKGAVFLIAILLSALATEVLGIHAIFGAFLLGLIIPHDSIVAHEFNHKWQDVIRVLMLPAFFAYTGMKTQIGLLNTPQDWLLCLLIIAVATIGKLGGTLISAKALKYSWSESLTLGILMNTRGLVELIVLNVGLDLGIISPRLFTMLVIMAVVTTLMTGVLLSKHVKNKH</sequence>
<proteinExistence type="predicted"/>
<evidence type="ECO:0000256" key="7">
    <source>
        <dbReference type="SAM" id="Phobius"/>
    </source>
</evidence>
<comment type="caution">
    <text evidence="9">The sequence shown here is derived from an EMBL/GenBank/DDBJ whole genome shotgun (WGS) entry which is preliminary data.</text>
</comment>
<evidence type="ECO:0000313" key="10">
    <source>
        <dbReference type="Proteomes" id="UP001302274"/>
    </source>
</evidence>
<evidence type="ECO:0000256" key="1">
    <source>
        <dbReference type="ARBA" id="ARBA00004141"/>
    </source>
</evidence>
<organism evidence="9 10">
    <name type="scientific">Bacteriovorax antarcticus</name>
    <dbReference type="NCBI Taxonomy" id="3088717"/>
    <lineage>
        <taxon>Bacteria</taxon>
        <taxon>Pseudomonadati</taxon>
        <taxon>Bdellovibrionota</taxon>
        <taxon>Bacteriovoracia</taxon>
        <taxon>Bacteriovoracales</taxon>
        <taxon>Bacteriovoracaceae</taxon>
        <taxon>Bacteriovorax</taxon>
    </lineage>
</organism>
<evidence type="ECO:0000256" key="4">
    <source>
        <dbReference type="ARBA" id="ARBA00022989"/>
    </source>
</evidence>
<evidence type="ECO:0000313" key="9">
    <source>
        <dbReference type="EMBL" id="MEA9356982.1"/>
    </source>
</evidence>
<reference evidence="9 10" key="1">
    <citation type="submission" date="2023-11" db="EMBL/GenBank/DDBJ databases">
        <title>A Novel Polar Bacteriovorax (B. antarcticus) Isolated from the Biocrust in Antarctica.</title>
        <authorList>
            <person name="Mun W."/>
            <person name="Choi S.Y."/>
            <person name="Mitchell R.J."/>
        </authorList>
    </citation>
    <scope>NUCLEOTIDE SEQUENCE [LARGE SCALE GENOMIC DNA]</scope>
    <source>
        <strain evidence="9 10">PP10</strain>
    </source>
</reference>
<protein>
    <submittedName>
        <fullName evidence="9">Cation:proton antiporter</fullName>
    </submittedName>
</protein>
<keyword evidence="6 7" id="KW-0472">Membrane</keyword>
<dbReference type="InterPro" id="IPR050794">
    <property type="entry name" value="CPA2_transporter"/>
</dbReference>
<dbReference type="InterPro" id="IPR038770">
    <property type="entry name" value="Na+/solute_symporter_sf"/>
</dbReference>
<feature type="transmembrane region" description="Helical" evidence="7">
    <location>
        <begin position="211"/>
        <end position="230"/>
    </location>
</feature>
<feature type="transmembrane region" description="Helical" evidence="7">
    <location>
        <begin position="5"/>
        <end position="25"/>
    </location>
</feature>
<evidence type="ECO:0000256" key="2">
    <source>
        <dbReference type="ARBA" id="ARBA00022448"/>
    </source>
</evidence>
<dbReference type="PANTHER" id="PTHR32468">
    <property type="entry name" value="CATION/H + ANTIPORTER"/>
    <property type="match status" value="1"/>
</dbReference>
<evidence type="ECO:0000256" key="3">
    <source>
        <dbReference type="ARBA" id="ARBA00022692"/>
    </source>
</evidence>
<evidence type="ECO:0000256" key="5">
    <source>
        <dbReference type="ARBA" id="ARBA00023065"/>
    </source>
</evidence>
<evidence type="ECO:0000256" key="6">
    <source>
        <dbReference type="ARBA" id="ARBA00023136"/>
    </source>
</evidence>
<gene>
    <name evidence="9" type="ORF">SHI21_12225</name>
</gene>
<feature type="transmembrane region" description="Helical" evidence="7">
    <location>
        <begin position="421"/>
        <end position="440"/>
    </location>
</feature>
<feature type="transmembrane region" description="Helical" evidence="7">
    <location>
        <begin position="109"/>
        <end position="130"/>
    </location>
</feature>
<keyword evidence="5" id="KW-0406">Ion transport</keyword>
<feature type="transmembrane region" description="Helical" evidence="7">
    <location>
        <begin position="80"/>
        <end position="103"/>
    </location>
</feature>
<dbReference type="InterPro" id="IPR006153">
    <property type="entry name" value="Cation/H_exchanger_TM"/>
</dbReference>
<name>A0ABU5VVL1_9BACT</name>
<dbReference type="EMBL" id="JAYGJQ010000002">
    <property type="protein sequence ID" value="MEA9356982.1"/>
    <property type="molecule type" value="Genomic_DNA"/>
</dbReference>
<evidence type="ECO:0000259" key="8">
    <source>
        <dbReference type="Pfam" id="PF00999"/>
    </source>
</evidence>
<feature type="domain" description="Cation/H+ exchanger transmembrane" evidence="8">
    <location>
        <begin position="59"/>
        <end position="441"/>
    </location>
</feature>
<dbReference type="Pfam" id="PF00999">
    <property type="entry name" value="Na_H_Exchanger"/>
    <property type="match status" value="1"/>
</dbReference>
<keyword evidence="3 7" id="KW-0812">Transmembrane</keyword>
<dbReference type="PANTHER" id="PTHR32468:SF0">
    <property type="entry name" value="K(+)_H(+) ANTIPORTER 1"/>
    <property type="match status" value="1"/>
</dbReference>
<feature type="transmembrane region" description="Helical" evidence="7">
    <location>
        <begin position="359"/>
        <end position="380"/>
    </location>
</feature>
<feature type="transmembrane region" description="Helical" evidence="7">
    <location>
        <begin position="178"/>
        <end position="199"/>
    </location>
</feature>